<keyword evidence="2" id="KW-0698">rRNA processing</keyword>
<dbReference type="Pfam" id="PF00570">
    <property type="entry name" value="HRDC"/>
    <property type="match status" value="1"/>
</dbReference>
<sequence length="652" mass="73723">MRVLLALANELLKSAGSVAGIIKRKQVEEPSTTSKPQKRFLDNSLRTQNLVKPQLAFEVKPDNEDTSPWLPLLKTKPHAKVSLEDSLGMITNEFDQKQYKHPYETEILQLQYPKAMYEKSEPVKYLPFESTSAKFIDTYEGVLEMLEELKSATEIAVDLEHHDTRSYIGLVSLMQISTREKDWIVDTLKPWRQQLQVLNEVFADPSIIKVFHGAFMDIVWLQRDLGLAGGSLAFLLKKYIDFDADKKYQLADWRIRPLPEEMFFYARSDTHFLLYIFDNLRNELIDAPHTETGETALEAVLQKSKETSLFRYERQTPALLNSEQFAVFKAVHAWRDQIARKDDDSINFVMSNSVVVNLAKFMPMDMIALLGIIRPISHSVKSRTGELLEIIKSAKANGKDGPKSIDVLRKSPDVVGTPKSNTGAKSTPQKIYDFDVTPVDKTELTTGTSSFWGGAFGSSLWEPSIATPDQDSMRLAIPLPQLSEEVFASLSTPLTDRSRLAIPEAQTPTATPTPSKIKDEAFVLKRGSKRKSDVMTNTAEDQEVAGKYDITLDWAPDDAEIERRKVSAAIKAAQKEEKRASKKQRKEEERQRKEEKQNESDKAGEEVEEAESESEEQEEEEEDFDYSKADSVLNSKKAKAEKGGKGGKSKER</sequence>
<dbReference type="InterPro" id="IPR012337">
    <property type="entry name" value="RNaseH-like_sf"/>
</dbReference>
<dbReference type="EMBL" id="QKRW01000013">
    <property type="protein sequence ID" value="RAL64756.1"/>
    <property type="molecule type" value="Genomic_DNA"/>
</dbReference>
<dbReference type="SMART" id="SM00474">
    <property type="entry name" value="35EXOc"/>
    <property type="match status" value="1"/>
</dbReference>
<comment type="subcellular location">
    <subcellularLocation>
        <location evidence="1">Nucleus</location>
    </subcellularLocation>
</comment>
<evidence type="ECO:0000256" key="4">
    <source>
        <dbReference type="ARBA" id="ARBA00022801"/>
    </source>
</evidence>
<dbReference type="PROSITE" id="PS50967">
    <property type="entry name" value="HRDC"/>
    <property type="match status" value="1"/>
</dbReference>
<dbReference type="GO" id="GO:0000176">
    <property type="term" value="C:nuclear exosome (RNase complex)"/>
    <property type="evidence" value="ECO:0007669"/>
    <property type="project" value="TreeGrafter"/>
</dbReference>
<evidence type="ECO:0000256" key="3">
    <source>
        <dbReference type="ARBA" id="ARBA00022722"/>
    </source>
</evidence>
<gene>
    <name evidence="11" type="ORF">DID88_001787</name>
</gene>
<dbReference type="GO" id="GO:0071035">
    <property type="term" value="P:nuclear polyadenylation-dependent rRNA catabolic process"/>
    <property type="evidence" value="ECO:0007669"/>
    <property type="project" value="TreeGrafter"/>
</dbReference>
<dbReference type="GO" id="GO:0071038">
    <property type="term" value="P:TRAMP-dependent tRNA surveillance pathway"/>
    <property type="evidence" value="ECO:0007669"/>
    <property type="project" value="TreeGrafter"/>
</dbReference>
<dbReference type="GO" id="GO:0005730">
    <property type="term" value="C:nucleolus"/>
    <property type="evidence" value="ECO:0007669"/>
    <property type="project" value="TreeGrafter"/>
</dbReference>
<dbReference type="GO" id="GO:0071040">
    <property type="term" value="P:nuclear polyadenylation-dependent antisense transcript catabolic process"/>
    <property type="evidence" value="ECO:0007669"/>
    <property type="project" value="TreeGrafter"/>
</dbReference>
<dbReference type="FunFam" id="1.10.150.80:FF:000001">
    <property type="entry name" value="Putative exosome component 10"/>
    <property type="match status" value="1"/>
</dbReference>
<feature type="region of interest" description="Disordered" evidence="9">
    <location>
        <begin position="572"/>
        <end position="652"/>
    </location>
</feature>
<evidence type="ECO:0000256" key="6">
    <source>
        <dbReference type="ARBA" id="ARBA00022839"/>
    </source>
</evidence>
<feature type="domain" description="HRDC" evidence="10">
    <location>
        <begin position="321"/>
        <end position="401"/>
    </location>
</feature>
<dbReference type="GO" id="GO:0000166">
    <property type="term" value="F:nucleotide binding"/>
    <property type="evidence" value="ECO:0007669"/>
    <property type="project" value="InterPro"/>
</dbReference>
<feature type="compositionally biased region" description="Basic and acidic residues" evidence="9">
    <location>
        <begin position="573"/>
        <end position="605"/>
    </location>
</feature>
<dbReference type="GO" id="GO:0071039">
    <property type="term" value="P:nuclear polyadenylation-dependent CUT catabolic process"/>
    <property type="evidence" value="ECO:0007669"/>
    <property type="project" value="TreeGrafter"/>
</dbReference>
<dbReference type="Proteomes" id="UP000249056">
    <property type="component" value="Unassembled WGS sequence"/>
</dbReference>
<dbReference type="OrthoDB" id="2250022at2759"/>
<reference evidence="11 12" key="1">
    <citation type="submission" date="2018-06" db="EMBL/GenBank/DDBJ databases">
        <title>Genome Sequence of the Brown Rot Fungal Pathogen Monilinia fructigena.</title>
        <authorList>
            <person name="Landi L."/>
            <person name="De Miccolis Angelini R.M."/>
            <person name="Pollastro S."/>
            <person name="Abate D."/>
            <person name="Faretra F."/>
            <person name="Romanazzi G."/>
        </authorList>
    </citation>
    <scope>NUCLEOTIDE SEQUENCE [LARGE SCALE GENOMIC DNA]</scope>
    <source>
        <strain evidence="11 12">Mfrg269</strain>
    </source>
</reference>
<evidence type="ECO:0000259" key="10">
    <source>
        <dbReference type="PROSITE" id="PS50967"/>
    </source>
</evidence>
<dbReference type="InterPro" id="IPR036397">
    <property type="entry name" value="RNaseH_sf"/>
</dbReference>
<dbReference type="Pfam" id="PF01612">
    <property type="entry name" value="DNA_pol_A_exo1"/>
    <property type="match status" value="2"/>
</dbReference>
<dbReference type="SUPFAM" id="SSF47819">
    <property type="entry name" value="HRDC-like"/>
    <property type="match status" value="1"/>
</dbReference>
<keyword evidence="12" id="KW-1185">Reference proteome</keyword>
<dbReference type="SUPFAM" id="SSF53098">
    <property type="entry name" value="Ribonuclease H-like"/>
    <property type="match status" value="1"/>
</dbReference>
<dbReference type="InterPro" id="IPR044876">
    <property type="entry name" value="HRDC_dom_sf"/>
</dbReference>
<keyword evidence="7" id="KW-0539">Nucleus</keyword>
<dbReference type="AlphaFoldDB" id="A0A395IXN5"/>
<feature type="compositionally biased region" description="Basic and acidic residues" evidence="9">
    <location>
        <begin position="638"/>
        <end position="652"/>
    </location>
</feature>
<evidence type="ECO:0000313" key="11">
    <source>
        <dbReference type="EMBL" id="RAL64756.1"/>
    </source>
</evidence>
<evidence type="ECO:0000256" key="8">
    <source>
        <dbReference type="ARBA" id="ARBA00043957"/>
    </source>
</evidence>
<protein>
    <recommendedName>
        <fullName evidence="10">HRDC domain-containing protein</fullName>
    </recommendedName>
</protein>
<keyword evidence="4" id="KW-0378">Hydrolase</keyword>
<evidence type="ECO:0000256" key="7">
    <source>
        <dbReference type="ARBA" id="ARBA00023242"/>
    </source>
</evidence>
<feature type="compositionally biased region" description="Acidic residues" evidence="9">
    <location>
        <begin position="606"/>
        <end position="624"/>
    </location>
</feature>
<organism evidence="11 12">
    <name type="scientific">Monilinia fructigena</name>
    <dbReference type="NCBI Taxonomy" id="38457"/>
    <lineage>
        <taxon>Eukaryota</taxon>
        <taxon>Fungi</taxon>
        <taxon>Dikarya</taxon>
        <taxon>Ascomycota</taxon>
        <taxon>Pezizomycotina</taxon>
        <taxon>Leotiomycetes</taxon>
        <taxon>Helotiales</taxon>
        <taxon>Sclerotiniaceae</taxon>
        <taxon>Monilinia</taxon>
    </lineage>
</organism>
<dbReference type="GO" id="GO:0071036">
    <property type="term" value="P:nuclear polyadenylation-dependent snoRNA catabolic process"/>
    <property type="evidence" value="ECO:0007669"/>
    <property type="project" value="TreeGrafter"/>
</dbReference>
<dbReference type="InterPro" id="IPR045092">
    <property type="entry name" value="Rrp6-like"/>
</dbReference>
<dbReference type="FunFam" id="3.30.420.10:FF:000059">
    <property type="entry name" value="Exosome complex exonuclease Rrp6"/>
    <property type="match status" value="1"/>
</dbReference>
<dbReference type="GO" id="GO:0003727">
    <property type="term" value="F:single-stranded RNA binding"/>
    <property type="evidence" value="ECO:0007669"/>
    <property type="project" value="TreeGrafter"/>
</dbReference>
<feature type="region of interest" description="Disordered" evidence="9">
    <location>
        <begin position="498"/>
        <end position="518"/>
    </location>
</feature>
<evidence type="ECO:0000256" key="9">
    <source>
        <dbReference type="SAM" id="MobiDB-lite"/>
    </source>
</evidence>
<dbReference type="InterPro" id="IPR002562">
    <property type="entry name" value="3'-5'_exonuclease_dom"/>
</dbReference>
<comment type="caution">
    <text evidence="11">The sequence shown here is derived from an EMBL/GenBank/DDBJ whole genome shotgun (WGS) entry which is preliminary data.</text>
</comment>
<comment type="similarity">
    <text evidence="8">Belongs to the exosome component 10/RRP6 family.</text>
</comment>
<dbReference type="InterPro" id="IPR010997">
    <property type="entry name" value="HRDC-like_sf"/>
</dbReference>
<keyword evidence="5" id="KW-0271">Exosome</keyword>
<feature type="compositionally biased region" description="Low complexity" evidence="9">
    <location>
        <begin position="501"/>
        <end position="514"/>
    </location>
</feature>
<dbReference type="InterPro" id="IPR002121">
    <property type="entry name" value="HRDC_dom"/>
</dbReference>
<evidence type="ECO:0000313" key="12">
    <source>
        <dbReference type="Proteomes" id="UP000249056"/>
    </source>
</evidence>
<dbReference type="PANTHER" id="PTHR12124">
    <property type="entry name" value="POLYMYOSITIS/SCLERODERMA AUTOANTIGEN-RELATED"/>
    <property type="match status" value="1"/>
</dbReference>
<accession>A0A395IXN5</accession>
<keyword evidence="3" id="KW-0540">Nuclease</keyword>
<dbReference type="GO" id="GO:0071051">
    <property type="term" value="P:poly(A)-dependent snoRNA 3'-end processing"/>
    <property type="evidence" value="ECO:0007669"/>
    <property type="project" value="TreeGrafter"/>
</dbReference>
<proteinExistence type="inferred from homology"/>
<dbReference type="GO" id="GO:0071044">
    <property type="term" value="P:histone mRNA catabolic process"/>
    <property type="evidence" value="ECO:0007669"/>
    <property type="project" value="TreeGrafter"/>
</dbReference>
<evidence type="ECO:0000256" key="5">
    <source>
        <dbReference type="ARBA" id="ARBA00022835"/>
    </source>
</evidence>
<dbReference type="PANTHER" id="PTHR12124:SF47">
    <property type="entry name" value="EXOSOME COMPONENT 10"/>
    <property type="match status" value="1"/>
</dbReference>
<dbReference type="Gene3D" id="3.30.420.10">
    <property type="entry name" value="Ribonuclease H-like superfamily/Ribonuclease H"/>
    <property type="match status" value="1"/>
</dbReference>
<name>A0A395IXN5_9HELO</name>
<dbReference type="GO" id="GO:0071037">
    <property type="term" value="P:nuclear polyadenylation-dependent snRNA catabolic process"/>
    <property type="evidence" value="ECO:0007669"/>
    <property type="project" value="TreeGrafter"/>
</dbReference>
<evidence type="ECO:0000256" key="1">
    <source>
        <dbReference type="ARBA" id="ARBA00004123"/>
    </source>
</evidence>
<dbReference type="GO" id="GO:0000467">
    <property type="term" value="P:exonucleolytic trimming to generate mature 3'-end of 5.8S rRNA from tricistronic rRNA transcript (SSU-rRNA, 5.8S rRNA, LSU-rRNA)"/>
    <property type="evidence" value="ECO:0007669"/>
    <property type="project" value="InterPro"/>
</dbReference>
<keyword evidence="6" id="KW-0269">Exonuclease</keyword>
<dbReference type="GO" id="GO:0000175">
    <property type="term" value="F:3'-5'-RNA exonuclease activity"/>
    <property type="evidence" value="ECO:0007669"/>
    <property type="project" value="InterPro"/>
</dbReference>
<evidence type="ECO:0000256" key="2">
    <source>
        <dbReference type="ARBA" id="ARBA00022552"/>
    </source>
</evidence>
<dbReference type="Gene3D" id="1.10.150.80">
    <property type="entry name" value="HRDC domain"/>
    <property type="match status" value="1"/>
</dbReference>